<reference evidence="2" key="1">
    <citation type="journal article" date="2019" name="Nat. Commun.">
        <title>Expansion of phycobilisome linker gene families in mesophilic red algae.</title>
        <authorList>
            <person name="Lee J."/>
            <person name="Kim D."/>
            <person name="Bhattacharya D."/>
            <person name="Yoon H.S."/>
        </authorList>
    </citation>
    <scope>NUCLEOTIDE SEQUENCE [LARGE SCALE GENOMIC DNA]</scope>
    <source>
        <strain evidence="2">CCMP 1328</strain>
    </source>
</reference>
<keyword evidence="2" id="KW-1185">Reference proteome</keyword>
<evidence type="ECO:0000313" key="1">
    <source>
        <dbReference type="EMBL" id="KAA8492908.1"/>
    </source>
</evidence>
<evidence type="ECO:0000313" key="2">
    <source>
        <dbReference type="Proteomes" id="UP000324585"/>
    </source>
</evidence>
<organism evidence="1 2">
    <name type="scientific">Porphyridium purpureum</name>
    <name type="common">Red alga</name>
    <name type="synonym">Porphyridium cruentum</name>
    <dbReference type="NCBI Taxonomy" id="35688"/>
    <lineage>
        <taxon>Eukaryota</taxon>
        <taxon>Rhodophyta</taxon>
        <taxon>Bangiophyceae</taxon>
        <taxon>Porphyridiales</taxon>
        <taxon>Porphyridiaceae</taxon>
        <taxon>Porphyridium</taxon>
    </lineage>
</organism>
<dbReference type="EMBL" id="VRMN01000008">
    <property type="protein sequence ID" value="KAA8492908.1"/>
    <property type="molecule type" value="Genomic_DNA"/>
</dbReference>
<dbReference type="OrthoDB" id="97at2759"/>
<dbReference type="Proteomes" id="UP000324585">
    <property type="component" value="Unassembled WGS sequence"/>
</dbReference>
<gene>
    <name evidence="1" type="ORF">FVE85_9180</name>
</gene>
<protein>
    <submittedName>
        <fullName evidence="1">Uncharacterized protein</fullName>
    </submittedName>
</protein>
<name>A0A5J4YNN9_PORPP</name>
<dbReference type="OMA" id="FIEPYDF"/>
<sequence length="81" mass="8988">MSLVLRKLQQLNFTSVGDPAFARAAQWAAKNVSGPDIRAAAGWGVCLGVTAFWFIEPYDFFRREFGFNFGPFKAPEEVAAE</sequence>
<comment type="caution">
    <text evidence="1">The sequence shown here is derived from an EMBL/GenBank/DDBJ whole genome shotgun (WGS) entry which is preliminary data.</text>
</comment>
<dbReference type="AlphaFoldDB" id="A0A5J4YNN9"/>
<proteinExistence type="predicted"/>
<accession>A0A5J4YNN9</accession>